<proteinExistence type="predicted"/>
<reference evidence="1" key="1">
    <citation type="submission" date="2016-04" db="EMBL/GenBank/DDBJ databases">
        <authorList>
            <person name="Evans L.H."/>
            <person name="Alamgir A."/>
            <person name="Owens N."/>
            <person name="Weber N.D."/>
            <person name="Virtaneva K."/>
            <person name="Barbian K."/>
            <person name="Babar A."/>
            <person name="Rosenke K."/>
        </authorList>
    </citation>
    <scope>NUCLEOTIDE SEQUENCE</scope>
    <source>
        <strain evidence="1">86</strain>
    </source>
</reference>
<protein>
    <submittedName>
        <fullName evidence="1">Uncharacterized protein</fullName>
    </submittedName>
</protein>
<name>A0A212KDT6_9DELT</name>
<accession>A0A212KDT6</accession>
<organism evidence="1">
    <name type="scientific">uncultured delta proteobacterium</name>
    <dbReference type="NCBI Taxonomy" id="34034"/>
    <lineage>
        <taxon>Bacteria</taxon>
        <taxon>Deltaproteobacteria</taxon>
        <taxon>environmental samples</taxon>
    </lineage>
</organism>
<gene>
    <name evidence="1" type="ORF">KL86DPRO_50279</name>
</gene>
<sequence length="42" mass="5063">MVFGLRRRLRRRKILTDFVWLLLQVTTRPRPSFAGWRVPLPG</sequence>
<dbReference type="EMBL" id="FLUQ01000005">
    <property type="protein sequence ID" value="SBW09797.1"/>
    <property type="molecule type" value="Genomic_DNA"/>
</dbReference>
<dbReference type="AlphaFoldDB" id="A0A212KDT6"/>
<evidence type="ECO:0000313" key="1">
    <source>
        <dbReference type="EMBL" id="SBW09797.1"/>
    </source>
</evidence>